<dbReference type="STRING" id="1752398.A8M32_09325"/>
<dbReference type="InterPro" id="IPR002048">
    <property type="entry name" value="EF_hand_dom"/>
</dbReference>
<keyword evidence="4" id="KW-1185">Reference proteome</keyword>
<dbReference type="GO" id="GO:0005509">
    <property type="term" value="F:calcium ion binding"/>
    <property type="evidence" value="ECO:0007669"/>
    <property type="project" value="InterPro"/>
</dbReference>
<dbReference type="RefSeq" id="WP_069458110.1">
    <property type="nucleotide sequence ID" value="NZ_CP034909.1"/>
</dbReference>
<sequence>MLSMRLPAVAALAVIMTLGSTNIAAAQAADAPQEPEAAPEAPQAETPDQAPQAGQQRAMPRDMMRQGRMGYHGRMMGGRGHMMKMMFAIADADGNDALSFEEISTIHKRIFDAIDADGNGEVTQEEVEAFMRE</sequence>
<feature type="signal peptide" evidence="2">
    <location>
        <begin position="1"/>
        <end position="28"/>
    </location>
</feature>
<dbReference type="Gene3D" id="1.10.238.10">
    <property type="entry name" value="EF-hand"/>
    <property type="match status" value="1"/>
</dbReference>
<organism evidence="3 4">
    <name type="scientific">Sinorhizobium alkalisoli</name>
    <dbReference type="NCBI Taxonomy" id="1752398"/>
    <lineage>
        <taxon>Bacteria</taxon>
        <taxon>Pseudomonadati</taxon>
        <taxon>Pseudomonadota</taxon>
        <taxon>Alphaproteobacteria</taxon>
        <taxon>Hyphomicrobiales</taxon>
        <taxon>Rhizobiaceae</taxon>
        <taxon>Sinorhizobium/Ensifer group</taxon>
        <taxon>Sinorhizobium</taxon>
    </lineage>
</organism>
<dbReference type="InterPro" id="IPR018247">
    <property type="entry name" value="EF_Hand_1_Ca_BS"/>
</dbReference>
<evidence type="ECO:0000313" key="4">
    <source>
        <dbReference type="Proteomes" id="UP000094342"/>
    </source>
</evidence>
<dbReference type="OrthoDB" id="7366896at2"/>
<evidence type="ECO:0000313" key="3">
    <source>
        <dbReference type="EMBL" id="ODR91634.1"/>
    </source>
</evidence>
<dbReference type="SUPFAM" id="SSF47473">
    <property type="entry name" value="EF-hand"/>
    <property type="match status" value="1"/>
</dbReference>
<evidence type="ECO:0000256" key="2">
    <source>
        <dbReference type="SAM" id="SignalP"/>
    </source>
</evidence>
<protein>
    <submittedName>
        <fullName evidence="3">Uncharacterized protein</fullName>
    </submittedName>
</protein>
<feature type="chain" id="PRO_5044205906" evidence="2">
    <location>
        <begin position="29"/>
        <end position="133"/>
    </location>
</feature>
<feature type="region of interest" description="Disordered" evidence="1">
    <location>
        <begin position="26"/>
        <end position="63"/>
    </location>
</feature>
<accession>A0A1E3VDN6</accession>
<gene>
    <name evidence="3" type="ORF">A8M32_09325</name>
</gene>
<dbReference type="EMBL" id="LYBW01000055">
    <property type="protein sequence ID" value="ODR91634.1"/>
    <property type="molecule type" value="Genomic_DNA"/>
</dbReference>
<proteinExistence type="predicted"/>
<dbReference type="AlphaFoldDB" id="A0A1E3VDN6"/>
<dbReference type="InterPro" id="IPR011992">
    <property type="entry name" value="EF-hand-dom_pair"/>
</dbReference>
<dbReference type="Proteomes" id="UP000094342">
    <property type="component" value="Unassembled WGS sequence"/>
</dbReference>
<dbReference type="PROSITE" id="PS00018">
    <property type="entry name" value="EF_HAND_1"/>
    <property type="match status" value="1"/>
</dbReference>
<keyword evidence="2" id="KW-0732">Signal</keyword>
<comment type="caution">
    <text evidence="3">The sequence shown here is derived from an EMBL/GenBank/DDBJ whole genome shotgun (WGS) entry which is preliminary data.</text>
</comment>
<feature type="compositionally biased region" description="Low complexity" evidence="1">
    <location>
        <begin position="26"/>
        <end position="53"/>
    </location>
</feature>
<evidence type="ECO:0000256" key="1">
    <source>
        <dbReference type="SAM" id="MobiDB-lite"/>
    </source>
</evidence>
<reference evidence="4" key="1">
    <citation type="submission" date="2016-05" db="EMBL/GenBank/DDBJ databases">
        <authorList>
            <person name="Li Y."/>
        </authorList>
    </citation>
    <scope>NUCLEOTIDE SEQUENCE [LARGE SCALE GENOMIC DNA]</scope>
    <source>
        <strain evidence="4">YIC4027</strain>
    </source>
</reference>
<dbReference type="PROSITE" id="PS50222">
    <property type="entry name" value="EF_HAND_2"/>
    <property type="match status" value="1"/>
</dbReference>
<name>A0A1E3VDN6_9HYPH</name>